<dbReference type="InterPro" id="IPR013328">
    <property type="entry name" value="6PGD_dom2"/>
</dbReference>
<sequence>MSITPILQFGTSRFLQAHADLFLSEAMPGARPVTVVQTSGDPSRTKRLHAMAEGYEVQVRGIEDGQQVDRVSHVDSIARGLTFAPDMAEIARIAAEEAQVILSNTADAGFNPRPEDTGATLDPAMSYPAKLAHLLRGRFEAGGQAPQVMPTELVQDNGAALKGLVLDVAQGMDKPYRDWLTEEVVWVNSLVDRIVSEPLDPAGAVAEPYALWAIEQAKGVTLPCDHASVQMVPDLGLIERKKLFVLNLGHTWLASRWLEDGQNPDFVREIMAESDLAGALRALYDEEVRPGFTAAGEDARLDDYIAVTLDRFANPFLDHRIADIAQNHGEKLRRRIGAFVDWARANGDDTPKPRLEAALKGEDA</sequence>
<dbReference type="InterPro" id="IPR013131">
    <property type="entry name" value="Mannitol_DH_N"/>
</dbReference>
<dbReference type="PANTHER" id="PTHR30524:SF0">
    <property type="entry name" value="ALTRONATE OXIDOREDUCTASE-RELATED"/>
    <property type="match status" value="1"/>
</dbReference>
<feature type="domain" description="Mannitol dehydrogenase N-terminal" evidence="3">
    <location>
        <begin position="6"/>
        <end position="218"/>
    </location>
</feature>
<gene>
    <name evidence="5" type="ORF">SAMN04490244_103391</name>
</gene>
<name>A0A1H9STX9_9RHOB</name>
<dbReference type="InterPro" id="IPR013118">
    <property type="entry name" value="Mannitol_DH_C"/>
</dbReference>
<keyword evidence="6" id="KW-1185">Reference proteome</keyword>
<reference evidence="5 6" key="1">
    <citation type="submission" date="2016-10" db="EMBL/GenBank/DDBJ databases">
        <authorList>
            <person name="de Groot N.N."/>
        </authorList>
    </citation>
    <scope>NUCLEOTIDE SEQUENCE [LARGE SCALE GENOMIC DNA]</scope>
    <source>
        <strain evidence="5 6">DSM 23042</strain>
    </source>
</reference>
<dbReference type="Proteomes" id="UP000198885">
    <property type="component" value="Unassembled WGS sequence"/>
</dbReference>
<dbReference type="Gene3D" id="1.10.1040.10">
    <property type="entry name" value="N-(1-d-carboxylethyl)-l-norvaline Dehydrogenase, domain 2"/>
    <property type="match status" value="1"/>
</dbReference>
<dbReference type="PANTHER" id="PTHR30524">
    <property type="entry name" value="MANNITOL-1-PHOSPHATE 5-DEHYDROGENASE"/>
    <property type="match status" value="1"/>
</dbReference>
<accession>A0A1H9STX9</accession>
<dbReference type="SUPFAM" id="SSF51735">
    <property type="entry name" value="NAD(P)-binding Rossmann-fold domains"/>
    <property type="match status" value="1"/>
</dbReference>
<evidence type="ECO:0000259" key="3">
    <source>
        <dbReference type="Pfam" id="PF01232"/>
    </source>
</evidence>
<dbReference type="STRING" id="641238.SAMN04490244_103391"/>
<evidence type="ECO:0000313" key="5">
    <source>
        <dbReference type="EMBL" id="SER88348.1"/>
    </source>
</evidence>
<feature type="domain" description="Mannitol dehydrogenase C-terminal" evidence="4">
    <location>
        <begin position="239"/>
        <end position="344"/>
    </location>
</feature>
<evidence type="ECO:0000259" key="4">
    <source>
        <dbReference type="Pfam" id="PF08125"/>
    </source>
</evidence>
<protein>
    <submittedName>
        <fullName evidence="5">Tagaturonate reductase</fullName>
    </submittedName>
</protein>
<evidence type="ECO:0000256" key="2">
    <source>
        <dbReference type="ARBA" id="ARBA00023027"/>
    </source>
</evidence>
<proteinExistence type="predicted"/>
<dbReference type="Gene3D" id="3.40.50.720">
    <property type="entry name" value="NAD(P)-binding Rossmann-like Domain"/>
    <property type="match status" value="1"/>
</dbReference>
<keyword evidence="2" id="KW-0520">NAD</keyword>
<organism evidence="5 6">
    <name type="scientific">Tranquillimonas rosea</name>
    <dbReference type="NCBI Taxonomy" id="641238"/>
    <lineage>
        <taxon>Bacteria</taxon>
        <taxon>Pseudomonadati</taxon>
        <taxon>Pseudomonadota</taxon>
        <taxon>Alphaproteobacteria</taxon>
        <taxon>Rhodobacterales</taxon>
        <taxon>Roseobacteraceae</taxon>
        <taxon>Tranquillimonas</taxon>
    </lineage>
</organism>
<dbReference type="RefSeq" id="WP_092690874.1">
    <property type="nucleotide sequence ID" value="NZ_FOGU01000003.1"/>
</dbReference>
<evidence type="ECO:0000256" key="1">
    <source>
        <dbReference type="ARBA" id="ARBA00023002"/>
    </source>
</evidence>
<keyword evidence="1" id="KW-0560">Oxidoreductase</keyword>
<dbReference type="AlphaFoldDB" id="A0A1H9STX9"/>
<dbReference type="SUPFAM" id="SSF48179">
    <property type="entry name" value="6-phosphogluconate dehydrogenase C-terminal domain-like"/>
    <property type="match status" value="1"/>
</dbReference>
<dbReference type="Pfam" id="PF08125">
    <property type="entry name" value="Mannitol_dh_C"/>
    <property type="match status" value="1"/>
</dbReference>
<dbReference type="GO" id="GO:0016491">
    <property type="term" value="F:oxidoreductase activity"/>
    <property type="evidence" value="ECO:0007669"/>
    <property type="project" value="UniProtKB-KW"/>
</dbReference>
<evidence type="ECO:0000313" key="6">
    <source>
        <dbReference type="Proteomes" id="UP000198885"/>
    </source>
</evidence>
<dbReference type="InterPro" id="IPR008927">
    <property type="entry name" value="6-PGluconate_DH-like_C_sf"/>
</dbReference>
<dbReference type="InterPro" id="IPR036291">
    <property type="entry name" value="NAD(P)-bd_dom_sf"/>
</dbReference>
<dbReference type="EMBL" id="FOGU01000003">
    <property type="protein sequence ID" value="SER88348.1"/>
    <property type="molecule type" value="Genomic_DNA"/>
</dbReference>
<dbReference type="Pfam" id="PF01232">
    <property type="entry name" value="Mannitol_dh"/>
    <property type="match status" value="1"/>
</dbReference>
<dbReference type="OrthoDB" id="271711at2"/>